<evidence type="ECO:0000256" key="1">
    <source>
        <dbReference type="SAM" id="MobiDB-lite"/>
    </source>
</evidence>
<dbReference type="Gramene" id="KOM31691">
    <property type="protein sequence ID" value="KOM31691"/>
    <property type="gene ID" value="LR48_Vigan01g124600"/>
</dbReference>
<evidence type="ECO:0000313" key="2">
    <source>
        <dbReference type="EMBL" id="KOM31691.1"/>
    </source>
</evidence>
<accession>A0A0L9TMK6</accession>
<protein>
    <submittedName>
        <fullName evidence="2">Uncharacterized protein</fullName>
    </submittedName>
</protein>
<feature type="region of interest" description="Disordered" evidence="1">
    <location>
        <begin position="1"/>
        <end position="77"/>
    </location>
</feature>
<dbReference type="Proteomes" id="UP000053144">
    <property type="component" value="Chromosome 1"/>
</dbReference>
<dbReference type="AlphaFoldDB" id="A0A0L9TMK6"/>
<name>A0A0L9TMK6_PHAAN</name>
<evidence type="ECO:0000313" key="3">
    <source>
        <dbReference type="Proteomes" id="UP000053144"/>
    </source>
</evidence>
<dbReference type="EMBL" id="CM003371">
    <property type="protein sequence ID" value="KOM31691.1"/>
    <property type="molecule type" value="Genomic_DNA"/>
</dbReference>
<gene>
    <name evidence="2" type="ORF">LR48_Vigan01g124600</name>
</gene>
<sequence>MESEKTSKSAKGEAATTAQRHFTAERHSETHVCSAEGGRPSSSRGGYGLREFSPPSSSRREWRGPPWREKSRAGHWM</sequence>
<organism evidence="2 3">
    <name type="scientific">Phaseolus angularis</name>
    <name type="common">Azuki bean</name>
    <name type="synonym">Vigna angularis</name>
    <dbReference type="NCBI Taxonomy" id="3914"/>
    <lineage>
        <taxon>Eukaryota</taxon>
        <taxon>Viridiplantae</taxon>
        <taxon>Streptophyta</taxon>
        <taxon>Embryophyta</taxon>
        <taxon>Tracheophyta</taxon>
        <taxon>Spermatophyta</taxon>
        <taxon>Magnoliopsida</taxon>
        <taxon>eudicotyledons</taxon>
        <taxon>Gunneridae</taxon>
        <taxon>Pentapetalae</taxon>
        <taxon>rosids</taxon>
        <taxon>fabids</taxon>
        <taxon>Fabales</taxon>
        <taxon>Fabaceae</taxon>
        <taxon>Papilionoideae</taxon>
        <taxon>50 kb inversion clade</taxon>
        <taxon>NPAAA clade</taxon>
        <taxon>indigoferoid/millettioid clade</taxon>
        <taxon>Phaseoleae</taxon>
        <taxon>Vigna</taxon>
    </lineage>
</organism>
<feature type="compositionally biased region" description="Basic and acidic residues" evidence="1">
    <location>
        <begin position="58"/>
        <end position="77"/>
    </location>
</feature>
<reference evidence="3" key="1">
    <citation type="journal article" date="2015" name="Proc. Natl. Acad. Sci. U.S.A.">
        <title>Genome sequencing of adzuki bean (Vigna angularis) provides insight into high starch and low fat accumulation and domestication.</title>
        <authorList>
            <person name="Yang K."/>
            <person name="Tian Z."/>
            <person name="Chen C."/>
            <person name="Luo L."/>
            <person name="Zhao B."/>
            <person name="Wang Z."/>
            <person name="Yu L."/>
            <person name="Li Y."/>
            <person name="Sun Y."/>
            <person name="Li W."/>
            <person name="Chen Y."/>
            <person name="Li Y."/>
            <person name="Zhang Y."/>
            <person name="Ai D."/>
            <person name="Zhao J."/>
            <person name="Shang C."/>
            <person name="Ma Y."/>
            <person name="Wu B."/>
            <person name="Wang M."/>
            <person name="Gao L."/>
            <person name="Sun D."/>
            <person name="Zhang P."/>
            <person name="Guo F."/>
            <person name="Wang W."/>
            <person name="Li Y."/>
            <person name="Wang J."/>
            <person name="Varshney R.K."/>
            <person name="Wang J."/>
            <person name="Ling H.Q."/>
            <person name="Wan P."/>
        </authorList>
    </citation>
    <scope>NUCLEOTIDE SEQUENCE</scope>
    <source>
        <strain evidence="3">cv. Jingnong 6</strain>
    </source>
</reference>
<proteinExistence type="predicted"/>
<feature type="compositionally biased region" description="Basic and acidic residues" evidence="1">
    <location>
        <begin position="1"/>
        <end position="11"/>
    </location>
</feature>
<feature type="compositionally biased region" description="Low complexity" evidence="1">
    <location>
        <begin position="37"/>
        <end position="57"/>
    </location>
</feature>